<proteinExistence type="predicted"/>
<feature type="compositionally biased region" description="Basic and acidic residues" evidence="1">
    <location>
        <begin position="452"/>
        <end position="466"/>
    </location>
</feature>
<evidence type="ECO:0000256" key="1">
    <source>
        <dbReference type="SAM" id="MobiDB-lite"/>
    </source>
</evidence>
<gene>
    <name evidence="2" type="ORF">OS493_021539</name>
</gene>
<comment type="caution">
    <text evidence="2">The sequence shown here is derived from an EMBL/GenBank/DDBJ whole genome shotgun (WGS) entry which is preliminary data.</text>
</comment>
<feature type="region of interest" description="Disordered" evidence="1">
    <location>
        <begin position="1"/>
        <end position="29"/>
    </location>
</feature>
<feature type="compositionally biased region" description="Low complexity" evidence="1">
    <location>
        <begin position="217"/>
        <end position="235"/>
    </location>
</feature>
<keyword evidence="3" id="KW-1185">Reference proteome</keyword>
<dbReference type="OrthoDB" id="5981534at2759"/>
<protein>
    <submittedName>
        <fullName evidence="2">Uncharacterized protein</fullName>
    </submittedName>
</protein>
<evidence type="ECO:0000313" key="2">
    <source>
        <dbReference type="EMBL" id="KAJ7358762.1"/>
    </source>
</evidence>
<feature type="compositionally biased region" description="Basic and acidic residues" evidence="1">
    <location>
        <begin position="197"/>
        <end position="210"/>
    </location>
</feature>
<accession>A0A9W9YMQ4</accession>
<dbReference type="AlphaFoldDB" id="A0A9W9YMQ4"/>
<organism evidence="2 3">
    <name type="scientific">Desmophyllum pertusum</name>
    <dbReference type="NCBI Taxonomy" id="174260"/>
    <lineage>
        <taxon>Eukaryota</taxon>
        <taxon>Metazoa</taxon>
        <taxon>Cnidaria</taxon>
        <taxon>Anthozoa</taxon>
        <taxon>Hexacorallia</taxon>
        <taxon>Scleractinia</taxon>
        <taxon>Caryophylliina</taxon>
        <taxon>Caryophylliidae</taxon>
        <taxon>Desmophyllum</taxon>
    </lineage>
</organism>
<evidence type="ECO:0000313" key="3">
    <source>
        <dbReference type="Proteomes" id="UP001163046"/>
    </source>
</evidence>
<reference evidence="2" key="1">
    <citation type="submission" date="2023-01" db="EMBL/GenBank/DDBJ databases">
        <title>Genome assembly of the deep-sea coral Lophelia pertusa.</title>
        <authorList>
            <person name="Herrera S."/>
            <person name="Cordes E."/>
        </authorList>
    </citation>
    <scope>NUCLEOTIDE SEQUENCE</scope>
    <source>
        <strain evidence="2">USNM1676648</strain>
        <tissue evidence="2">Polyp</tissue>
    </source>
</reference>
<dbReference type="PANTHER" id="PTHR47331">
    <property type="entry name" value="PHD-TYPE DOMAIN-CONTAINING PROTEIN"/>
    <property type="match status" value="1"/>
</dbReference>
<dbReference type="Pfam" id="PF03564">
    <property type="entry name" value="DUF1759"/>
    <property type="match status" value="1"/>
</dbReference>
<dbReference type="Proteomes" id="UP001163046">
    <property type="component" value="Unassembled WGS sequence"/>
</dbReference>
<sequence>MTDPGQGTSDEIHQEAEGNAVKKKRTQSRRRVTLSIKRIREILDKGQGEGKKGRLGKEIEQLRKDYEIARELNGELYDLVEEDEHNTLDQWENDLTDDVFSIEEEVETSLIALQGNQVNPSGSVEDASHASNPSGSVEDASHASNASGSVEDASHASNASGSVEDASHASIASGSAGNTGQASGANVSASNQVQTSHSHDLPVNENHADNSSELTVGEGHASGHAGHASISHGEALGSEQTLQTSGQPSQAQQVALQLAPKPKLETQRSFDSWIDNLVEFQETVLPMSDAGNITIADALFKLEANKDIPAIQLPSFDGDALSYTDFIDQFKIHIHDKGHLKDDTRMVQLRMHVKGEAARVISGLGSNGIMYATALKSLKEQFGQSSVIARAVVNKLTMGDKISRNNRQALRDFSLDIINCLAVMHRLNYFARCQRQRQLEKNNNAPSRSSRRQMERCGREYKREWPGSHVAKH</sequence>
<feature type="region of interest" description="Disordered" evidence="1">
    <location>
        <begin position="439"/>
        <end position="473"/>
    </location>
</feature>
<feature type="region of interest" description="Disordered" evidence="1">
    <location>
        <begin position="116"/>
        <end position="256"/>
    </location>
</feature>
<feature type="compositionally biased region" description="Polar residues" evidence="1">
    <location>
        <begin position="178"/>
        <end position="196"/>
    </location>
</feature>
<name>A0A9W9YMQ4_9CNID</name>
<feature type="compositionally biased region" description="Polar residues" evidence="1">
    <location>
        <begin position="238"/>
        <end position="255"/>
    </location>
</feature>
<dbReference type="EMBL" id="MU827315">
    <property type="protein sequence ID" value="KAJ7358762.1"/>
    <property type="molecule type" value="Genomic_DNA"/>
</dbReference>
<dbReference type="InterPro" id="IPR005312">
    <property type="entry name" value="DUF1759"/>
</dbReference>